<feature type="region of interest" description="Disordered" evidence="1">
    <location>
        <begin position="1"/>
        <end position="24"/>
    </location>
</feature>
<dbReference type="InterPro" id="IPR011043">
    <property type="entry name" value="Gal_Oxase/kelch_b-propeller"/>
</dbReference>
<feature type="compositionally biased region" description="Basic and acidic residues" evidence="1">
    <location>
        <begin position="13"/>
        <end position="24"/>
    </location>
</feature>
<reference evidence="2" key="1">
    <citation type="journal article" date="2014" name="Front. Microbiol.">
        <title>High frequency of phylogenetically diverse reductive dehalogenase-homologous genes in deep subseafloor sedimentary metagenomes.</title>
        <authorList>
            <person name="Kawai M."/>
            <person name="Futagami T."/>
            <person name="Toyoda A."/>
            <person name="Takaki Y."/>
            <person name="Nishi S."/>
            <person name="Hori S."/>
            <person name="Arai W."/>
            <person name="Tsubouchi T."/>
            <person name="Morono Y."/>
            <person name="Uchiyama I."/>
            <person name="Ito T."/>
            <person name="Fujiyama A."/>
            <person name="Inagaki F."/>
            <person name="Takami H."/>
        </authorList>
    </citation>
    <scope>NUCLEOTIDE SEQUENCE</scope>
    <source>
        <strain evidence="2">Expedition CK06-06</strain>
    </source>
</reference>
<organism evidence="2">
    <name type="scientific">marine sediment metagenome</name>
    <dbReference type="NCBI Taxonomy" id="412755"/>
    <lineage>
        <taxon>unclassified sequences</taxon>
        <taxon>metagenomes</taxon>
        <taxon>ecological metagenomes</taxon>
    </lineage>
</organism>
<gene>
    <name evidence="2" type="ORF">S03H2_68857</name>
</gene>
<dbReference type="SUPFAM" id="SSF50965">
    <property type="entry name" value="Galactose oxidase, central domain"/>
    <property type="match status" value="1"/>
</dbReference>
<feature type="non-terminal residue" evidence="2">
    <location>
        <position position="135"/>
    </location>
</feature>
<evidence type="ECO:0000313" key="2">
    <source>
        <dbReference type="EMBL" id="GAH92537.1"/>
    </source>
</evidence>
<protein>
    <submittedName>
        <fullName evidence="2">Uncharacterized protein</fullName>
    </submittedName>
</protein>
<evidence type="ECO:0000256" key="1">
    <source>
        <dbReference type="SAM" id="MobiDB-lite"/>
    </source>
</evidence>
<name>X1JEY7_9ZZZZ</name>
<dbReference type="EMBL" id="BARU01045357">
    <property type="protein sequence ID" value="GAH92537.1"/>
    <property type="molecule type" value="Genomic_DNA"/>
</dbReference>
<dbReference type="AlphaFoldDB" id="X1JEY7"/>
<accession>X1JEY7</accession>
<sequence>MSINVTMRGGSGDMKKDDYDPNKDNKIATAQLEDDVMKKTVYDPDGDEVFVFPQLSYDDFLKLIFEWDGINKWVNVAPQLDSQTSIHSLVVLNGKLYGGTGIGGQLFEWNGSDAWVSVAPQLDGQTSIHSLVVLN</sequence>
<comment type="caution">
    <text evidence="2">The sequence shown here is derived from an EMBL/GenBank/DDBJ whole genome shotgun (WGS) entry which is preliminary data.</text>
</comment>
<proteinExistence type="predicted"/>